<evidence type="ECO:0000259" key="7">
    <source>
        <dbReference type="Pfam" id="PF05670"/>
    </source>
</evidence>
<feature type="coiled-coil region" evidence="5">
    <location>
        <begin position="378"/>
        <end position="405"/>
    </location>
</feature>
<dbReference type="InterPro" id="IPR051608">
    <property type="entry name" value="RQC_Subunit_NEMF"/>
</dbReference>
<sequence>MTLFRFSSHEVKLEIDCLQELIGMRVGNIHQIDKDTILIKFWKLGVSRNLLIENGIRFHLTEFPREKPKTPPAFCVRLRKYLRFRRLDDIIQPGNDRAVYFIFGDLRLCLELFQAGNIILFQNSDNLIIALLRYHVIQGKKIVGVNQPYMVDQFRDYVPPTDEEVHNFFKTQLAESNQKLRGALTKIFNFHRTDFVASALTIAKVNPDLPAKDYQYNEEQVNIFIREMRVFDNILLSKPAPRPPRPPKPQESDSNTQQPANDQEHPQQEINDDDDDKEQEPDKDDDDETMQKEVEKAAEKDNDNDNAEKERPVIPIPPGYIYSPKPKERFLCGVQLAQWDPKFVTKYDSFDTACDHFWSISELETAQKAKKQAESVPEKKVNSVKKNFEKKKNQLQSELDTLNKTGQLIHKYVNEIEQCRLIINNFIANHVRWDEIRLSIRAYQESGNELARMIDKVEFEQGKFWVLLTDDDGEVQRVLIDLRKTAYANASSYFDKRGGINEKLTRTTEKESEVVKKVDREAQASKKNVQMTIQERRKTWWFERFHWFITSENYLVLAGRDRLQNDVLFRHYLKKDDIYLHAEIHGAASVIVKNPFPGKAVSPISIQQAAEFAVSRSNAWKSNEPCECFWVHAWQVKKNLPGQQQAPPGAFYIVGEKNMITMTMPQMGLGVLFQVTEAHVSKHINERRIKVDDEDEENKEKENEEKENNDEAIVSPPNSEEINAALAFPNPSQSGDIEKAETTNDSNNDNDNNNNNNDNDNAGDVDNEEEEEADDDEEEITDEELARIALEEPERADVARRRMERKAKKNRPKPKPQPLEEGVAEVMESEGMNVDIDVTGINALTGCPKQDDEFYAAYSMVAPLSALNTFKYKVKFVPGDTKKGKAWPIIMNYFTSMKGIPPAEQALIKLMPANDVINQLPFNLKLSLGAGGSNANKKKATQKKGGKKKGKK</sequence>
<comment type="similarity">
    <text evidence="2">Belongs to the NEMF family.</text>
</comment>
<evidence type="ECO:0000259" key="8">
    <source>
        <dbReference type="Pfam" id="PF11923"/>
    </source>
</evidence>
<gene>
    <name evidence="9" type="ORF">M9Y10_005110</name>
</gene>
<dbReference type="Pfam" id="PF05833">
    <property type="entry name" value="NFACT_N"/>
    <property type="match status" value="1"/>
</dbReference>
<dbReference type="Pfam" id="PF05670">
    <property type="entry name" value="NFACT-R_1"/>
    <property type="match status" value="1"/>
</dbReference>
<feature type="compositionally biased region" description="Basic residues" evidence="6">
    <location>
        <begin position="936"/>
        <end position="952"/>
    </location>
</feature>
<feature type="compositionally biased region" description="Basic and acidic residues" evidence="6">
    <location>
        <begin position="784"/>
        <end position="801"/>
    </location>
</feature>
<dbReference type="Pfam" id="PF11923">
    <property type="entry name" value="NFACT-C"/>
    <property type="match status" value="1"/>
</dbReference>
<evidence type="ECO:0000256" key="1">
    <source>
        <dbReference type="ARBA" id="ARBA00004496"/>
    </source>
</evidence>
<proteinExistence type="inferred from homology"/>
<dbReference type="PANTHER" id="PTHR15239">
    <property type="entry name" value="NUCLEAR EXPORT MEDIATOR FACTOR NEMF"/>
    <property type="match status" value="1"/>
</dbReference>
<feature type="region of interest" description="Disordered" evidence="6">
    <location>
        <begin position="236"/>
        <end position="319"/>
    </location>
</feature>
<dbReference type="EMBL" id="JAPFFF010000011">
    <property type="protein sequence ID" value="KAK8878342.1"/>
    <property type="molecule type" value="Genomic_DNA"/>
</dbReference>
<evidence type="ECO:0000313" key="9">
    <source>
        <dbReference type="EMBL" id="KAK8878342.1"/>
    </source>
</evidence>
<evidence type="ECO:0000256" key="4">
    <source>
        <dbReference type="ARBA" id="ARBA00023054"/>
    </source>
</evidence>
<feature type="region of interest" description="Disordered" evidence="6">
    <location>
        <begin position="686"/>
        <end position="821"/>
    </location>
</feature>
<feature type="compositionally biased region" description="Polar residues" evidence="6">
    <location>
        <begin position="252"/>
        <end position="261"/>
    </location>
</feature>
<evidence type="ECO:0000313" key="10">
    <source>
        <dbReference type="Proteomes" id="UP001470230"/>
    </source>
</evidence>
<evidence type="ECO:0000256" key="2">
    <source>
        <dbReference type="ARBA" id="ARBA00008318"/>
    </source>
</evidence>
<keyword evidence="10" id="KW-1185">Reference proteome</keyword>
<feature type="compositionally biased region" description="Acidic residues" evidence="6">
    <location>
        <begin position="761"/>
        <end position="783"/>
    </location>
</feature>
<name>A0ABR2JL08_9EUKA</name>
<feature type="domain" description="NFACT protein C-terminal" evidence="8">
    <location>
        <begin position="839"/>
        <end position="924"/>
    </location>
</feature>
<comment type="subcellular location">
    <subcellularLocation>
        <location evidence="1">Cytoplasm</location>
    </subcellularLocation>
</comment>
<keyword evidence="3" id="KW-0963">Cytoplasm</keyword>
<dbReference type="InterPro" id="IPR021846">
    <property type="entry name" value="NFACT-C"/>
</dbReference>
<feature type="compositionally biased region" description="Pro residues" evidence="6">
    <location>
        <begin position="240"/>
        <end position="249"/>
    </location>
</feature>
<feature type="compositionally biased region" description="Basic residues" evidence="6">
    <location>
        <begin position="802"/>
        <end position="814"/>
    </location>
</feature>
<feature type="compositionally biased region" description="Low complexity" evidence="6">
    <location>
        <begin position="743"/>
        <end position="760"/>
    </location>
</feature>
<comment type="caution">
    <text evidence="9">The sequence shown here is derived from an EMBL/GenBank/DDBJ whole genome shotgun (WGS) entry which is preliminary data.</text>
</comment>
<evidence type="ECO:0000256" key="3">
    <source>
        <dbReference type="ARBA" id="ARBA00022490"/>
    </source>
</evidence>
<protein>
    <recommendedName>
        <fullName evidence="11">NFACT RNA-binding domain-containing protein</fullName>
    </recommendedName>
</protein>
<accession>A0ABR2JL08</accession>
<evidence type="ECO:0008006" key="11">
    <source>
        <dbReference type="Google" id="ProtNLM"/>
    </source>
</evidence>
<reference evidence="9 10" key="1">
    <citation type="submission" date="2024-04" db="EMBL/GenBank/DDBJ databases">
        <title>Tritrichomonas musculus Genome.</title>
        <authorList>
            <person name="Alves-Ferreira E."/>
            <person name="Grigg M."/>
            <person name="Lorenzi H."/>
            <person name="Galac M."/>
        </authorList>
    </citation>
    <scope>NUCLEOTIDE SEQUENCE [LARGE SCALE GENOMIC DNA]</scope>
    <source>
        <strain evidence="9 10">EAF2021</strain>
    </source>
</reference>
<feature type="domain" description="NFACT RNA-binding" evidence="7">
    <location>
        <begin position="545"/>
        <end position="654"/>
    </location>
</feature>
<feature type="compositionally biased region" description="Basic and acidic residues" evidence="6">
    <location>
        <begin position="289"/>
        <end position="312"/>
    </location>
</feature>
<dbReference type="Gene3D" id="2.30.310.10">
    <property type="entry name" value="ibrinogen binding protein from staphylococcus aureus domain"/>
    <property type="match status" value="1"/>
</dbReference>
<evidence type="ECO:0000256" key="5">
    <source>
        <dbReference type="SAM" id="Coils"/>
    </source>
</evidence>
<dbReference type="InterPro" id="IPR008532">
    <property type="entry name" value="NFACT_RNA-bd"/>
</dbReference>
<dbReference type="PANTHER" id="PTHR15239:SF6">
    <property type="entry name" value="RIBOSOME QUALITY CONTROL COMPLEX SUBUNIT NEMF"/>
    <property type="match status" value="1"/>
</dbReference>
<keyword evidence="4 5" id="KW-0175">Coiled coil</keyword>
<feature type="compositionally biased region" description="Acidic residues" evidence="6">
    <location>
        <begin position="270"/>
        <end position="288"/>
    </location>
</feature>
<organism evidence="9 10">
    <name type="scientific">Tritrichomonas musculus</name>
    <dbReference type="NCBI Taxonomy" id="1915356"/>
    <lineage>
        <taxon>Eukaryota</taxon>
        <taxon>Metamonada</taxon>
        <taxon>Parabasalia</taxon>
        <taxon>Tritrichomonadida</taxon>
        <taxon>Tritrichomonadidae</taxon>
        <taxon>Tritrichomonas</taxon>
    </lineage>
</organism>
<feature type="region of interest" description="Disordered" evidence="6">
    <location>
        <begin position="930"/>
        <end position="952"/>
    </location>
</feature>
<evidence type="ECO:0000256" key="6">
    <source>
        <dbReference type="SAM" id="MobiDB-lite"/>
    </source>
</evidence>
<dbReference type="Proteomes" id="UP001470230">
    <property type="component" value="Unassembled WGS sequence"/>
</dbReference>